<protein>
    <submittedName>
        <fullName evidence="2">Relaxase/mobilization nuclease domain-containing protein</fullName>
    </submittedName>
</protein>
<gene>
    <name evidence="2" type="ORF">NE651_10965</name>
</gene>
<dbReference type="EMBL" id="JANGBQ010000016">
    <property type="protein sequence ID" value="MCQ5083405.1"/>
    <property type="molecule type" value="Genomic_DNA"/>
</dbReference>
<dbReference type="Pfam" id="PF03432">
    <property type="entry name" value="Relaxase"/>
    <property type="match status" value="1"/>
</dbReference>
<dbReference type="NCBIfam" id="NF041325">
    <property type="entry name" value="Bacteroid_MobB"/>
    <property type="match status" value="1"/>
</dbReference>
<dbReference type="InterPro" id="IPR005094">
    <property type="entry name" value="Endonuclease_MobA/VirD2"/>
</dbReference>
<name>A0AAJ1FHA5_9BACT</name>
<proteinExistence type="predicted"/>
<accession>A0AAJ1FHA5</accession>
<reference evidence="2" key="1">
    <citation type="submission" date="2022-06" db="EMBL/GenBank/DDBJ databases">
        <title>Isolation of gut microbiota from human fecal samples.</title>
        <authorList>
            <person name="Pamer E.G."/>
            <person name="Barat B."/>
            <person name="Waligurski E."/>
            <person name="Medina S."/>
            <person name="Paddock L."/>
            <person name="Mostad J."/>
        </authorList>
    </citation>
    <scope>NUCLEOTIDE SEQUENCE</scope>
    <source>
        <strain evidence="2">DFI.6.22</strain>
    </source>
</reference>
<comment type="caution">
    <text evidence="2">The sequence shown here is derived from an EMBL/GenBank/DDBJ whole genome shotgun (WGS) entry which is preliminary data.</text>
</comment>
<dbReference type="AlphaFoldDB" id="A0AAJ1FHA5"/>
<sequence length="410" mass="47369">MVANIRSGSSPEGALYYNKEKVDKNEAEVLLWQKMLEPFDKYGRMDVDACMESFRPYLEANRRTTNTVFHASLNPSPEDKLTDGQLRDIAQEYMERMGYGNQPYIVFKHKGISREHLHIVSLRVDEQGRKINDSHEYDRSMSVLRELERKYDLHLSIKGEELADKVRLHKVNYREGNVKQQISFVVRSCLRNYKCSSYGEFRTLLERFNVSVEERTGIVDGRNYAGVIYGALTDDGYGTGTPFKSSKIGKDVGYNALQKYYGKSKAALKEEGALDCLRQTVRDAMSPRNTRDEFRQMLKADGIDTIFRINPVGRIYGVTFIDHEAGIVANGSVLGKEFSANAFNELYPSFQTEERYTVEQYREQQHEQRRPAASSLSGIVDTVLDLADARAYGEQQRQMQRFRKRRWRLF</sequence>
<feature type="domain" description="MobA/VirD2-like nuclease" evidence="1">
    <location>
        <begin position="45"/>
        <end position="153"/>
    </location>
</feature>
<organism evidence="2 3">
    <name type="scientific">Alistipes onderdonkii</name>
    <dbReference type="NCBI Taxonomy" id="328813"/>
    <lineage>
        <taxon>Bacteria</taxon>
        <taxon>Pseudomonadati</taxon>
        <taxon>Bacteroidota</taxon>
        <taxon>Bacteroidia</taxon>
        <taxon>Bacteroidales</taxon>
        <taxon>Rikenellaceae</taxon>
        <taxon>Alistipes</taxon>
    </lineage>
</organism>
<dbReference type="RefSeq" id="WP_256166418.1">
    <property type="nucleotide sequence ID" value="NZ_JANGBQ010000016.1"/>
</dbReference>
<evidence type="ECO:0000259" key="1">
    <source>
        <dbReference type="Pfam" id="PF03432"/>
    </source>
</evidence>
<evidence type="ECO:0000313" key="3">
    <source>
        <dbReference type="Proteomes" id="UP001205035"/>
    </source>
</evidence>
<dbReference type="Proteomes" id="UP001205035">
    <property type="component" value="Unassembled WGS sequence"/>
</dbReference>
<evidence type="ECO:0000313" key="2">
    <source>
        <dbReference type="EMBL" id="MCQ5083405.1"/>
    </source>
</evidence>